<dbReference type="GeneID" id="92816157"/>
<dbReference type="Proteomes" id="UP000006008">
    <property type="component" value="Unassembled WGS sequence"/>
</dbReference>
<comment type="subcellular location">
    <subcellularLocation>
        <location evidence="2">Cytoplasm</location>
    </subcellularLocation>
</comment>
<keyword evidence="2" id="KW-0963">Cytoplasm</keyword>
<evidence type="ECO:0000256" key="2">
    <source>
        <dbReference type="HAMAP-Rule" id="MF_00003"/>
    </source>
</evidence>
<accession>G5H6Y4</accession>
<dbReference type="AlphaFoldDB" id="G5H6Y4"/>
<dbReference type="GO" id="GO:0043024">
    <property type="term" value="F:ribosomal small subunit binding"/>
    <property type="evidence" value="ECO:0007669"/>
    <property type="project" value="TreeGrafter"/>
</dbReference>
<dbReference type="InterPro" id="IPR015946">
    <property type="entry name" value="KH_dom-like_a/b"/>
</dbReference>
<sequence>MNNEIESTRQQKIGRQILRDMSDIFSKEAAPLIKGTMVSVTRVRMSPDFSLAKVYLSIFPFERHPEVMKVLEENNWMIRKALGIRVKNQLRIVPELAFYLDDSLEYISEIDKLLKQ</sequence>
<dbReference type="STRING" id="742725.HMPREF9450_00827"/>
<reference evidence="3 4" key="1">
    <citation type="submission" date="2011-08" db="EMBL/GenBank/DDBJ databases">
        <title>The Genome Sequence of Alistipes indistinctus YIT 12060.</title>
        <authorList>
            <consortium name="The Broad Institute Genome Sequencing Platform"/>
            <person name="Earl A."/>
            <person name="Ward D."/>
            <person name="Feldgarden M."/>
            <person name="Gevers D."/>
            <person name="Morotomi M."/>
            <person name="Young S.K."/>
            <person name="Zeng Q."/>
            <person name="Gargeya S."/>
            <person name="Fitzgerald M."/>
            <person name="Haas B."/>
            <person name="Abouelleil A."/>
            <person name="Alvarado L."/>
            <person name="Arachchi H.M."/>
            <person name="Berlin A."/>
            <person name="Brown A."/>
            <person name="Chapman S.B."/>
            <person name="Chen Z."/>
            <person name="Dunbar C."/>
            <person name="Freedman E."/>
            <person name="Gearin G."/>
            <person name="Gellesch M."/>
            <person name="Goldberg J."/>
            <person name="Griggs A."/>
            <person name="Gujja S."/>
            <person name="Heiman D."/>
            <person name="Howarth C."/>
            <person name="Larson L."/>
            <person name="Lui A."/>
            <person name="MacDonald P.J.P."/>
            <person name="Montmayeur A."/>
            <person name="Murphy C."/>
            <person name="Neiman D."/>
            <person name="Pearson M."/>
            <person name="Priest M."/>
            <person name="Roberts A."/>
            <person name="Saif S."/>
            <person name="Shea T."/>
            <person name="Shenoy N."/>
            <person name="Sisk P."/>
            <person name="Stolte C."/>
            <person name="Sykes S."/>
            <person name="Wortman J."/>
            <person name="Nusbaum C."/>
            <person name="Birren B."/>
        </authorList>
    </citation>
    <scope>NUCLEOTIDE SEQUENCE [LARGE SCALE GENOMIC DNA]</scope>
    <source>
        <strain evidence="3 4">YIT 12060</strain>
    </source>
</reference>
<protein>
    <recommendedName>
        <fullName evidence="2">Ribosome-binding factor A</fullName>
    </recommendedName>
</protein>
<dbReference type="eggNOG" id="COG0858">
    <property type="taxonomic scope" value="Bacteria"/>
</dbReference>
<dbReference type="PANTHER" id="PTHR33515:SF1">
    <property type="entry name" value="RIBOSOME-BINDING FACTOR A, CHLOROPLASTIC-RELATED"/>
    <property type="match status" value="1"/>
</dbReference>
<comment type="subunit">
    <text evidence="2">Monomer. Binds 30S ribosomal subunits, but not 50S ribosomal subunits or 70S ribosomes.</text>
</comment>
<keyword evidence="1 2" id="KW-0690">Ribosome biogenesis</keyword>
<dbReference type="InterPro" id="IPR000238">
    <property type="entry name" value="RbfA"/>
</dbReference>
<dbReference type="RefSeq" id="WP_009133633.1">
    <property type="nucleotide sequence ID" value="NZ_CP102250.1"/>
</dbReference>
<evidence type="ECO:0000313" key="3">
    <source>
        <dbReference type="EMBL" id="EHB92623.1"/>
    </source>
</evidence>
<dbReference type="NCBIfam" id="TIGR00082">
    <property type="entry name" value="rbfA"/>
    <property type="match status" value="1"/>
</dbReference>
<dbReference type="InterPro" id="IPR023799">
    <property type="entry name" value="RbfA_dom_sf"/>
</dbReference>
<dbReference type="GO" id="GO:0005829">
    <property type="term" value="C:cytosol"/>
    <property type="evidence" value="ECO:0007669"/>
    <property type="project" value="TreeGrafter"/>
</dbReference>
<dbReference type="SUPFAM" id="SSF89919">
    <property type="entry name" value="Ribosome-binding factor A, RbfA"/>
    <property type="match status" value="1"/>
</dbReference>
<dbReference type="EMBL" id="ADLD01000009">
    <property type="protein sequence ID" value="EHB92623.1"/>
    <property type="molecule type" value="Genomic_DNA"/>
</dbReference>
<dbReference type="HOGENOM" id="CLU_089475_4_1_10"/>
<comment type="function">
    <text evidence="2">One of several proteins that assist in the late maturation steps of the functional core of the 30S ribosomal subunit. Associates with free 30S ribosomal subunits (but not with 30S subunits that are part of 70S ribosomes or polysomes). Required for efficient processing of 16S rRNA. May interact with the 5'-terminal helix region of 16S rRNA.</text>
</comment>
<dbReference type="Gene3D" id="3.30.300.20">
    <property type="match status" value="1"/>
</dbReference>
<organism evidence="3 4">
    <name type="scientific">Alistipes indistinctus YIT 12060</name>
    <dbReference type="NCBI Taxonomy" id="742725"/>
    <lineage>
        <taxon>Bacteria</taxon>
        <taxon>Pseudomonadati</taxon>
        <taxon>Bacteroidota</taxon>
        <taxon>Bacteroidia</taxon>
        <taxon>Bacteroidales</taxon>
        <taxon>Rikenellaceae</taxon>
        <taxon>Alistipes</taxon>
    </lineage>
</organism>
<name>G5H6Y4_9BACT</name>
<comment type="similarity">
    <text evidence="2">Belongs to the RbfA family.</text>
</comment>
<dbReference type="PANTHER" id="PTHR33515">
    <property type="entry name" value="RIBOSOME-BINDING FACTOR A, CHLOROPLASTIC-RELATED"/>
    <property type="match status" value="1"/>
</dbReference>
<keyword evidence="4" id="KW-1185">Reference proteome</keyword>
<dbReference type="HAMAP" id="MF_00003">
    <property type="entry name" value="RbfA"/>
    <property type="match status" value="1"/>
</dbReference>
<dbReference type="PATRIC" id="fig|742725.3.peg.881"/>
<evidence type="ECO:0000313" key="4">
    <source>
        <dbReference type="Proteomes" id="UP000006008"/>
    </source>
</evidence>
<comment type="caution">
    <text evidence="3">The sequence shown here is derived from an EMBL/GenBank/DDBJ whole genome shotgun (WGS) entry which is preliminary data.</text>
</comment>
<proteinExistence type="inferred from homology"/>
<evidence type="ECO:0000256" key="1">
    <source>
        <dbReference type="ARBA" id="ARBA00022517"/>
    </source>
</evidence>
<gene>
    <name evidence="2" type="primary">rbfA</name>
    <name evidence="3" type="ORF">HMPREF9450_00827</name>
</gene>
<dbReference type="GO" id="GO:0030490">
    <property type="term" value="P:maturation of SSU-rRNA"/>
    <property type="evidence" value="ECO:0007669"/>
    <property type="project" value="UniProtKB-UniRule"/>
</dbReference>
<dbReference type="Pfam" id="PF02033">
    <property type="entry name" value="RBFA"/>
    <property type="match status" value="1"/>
</dbReference>